<sequence>MAKTRPTISLPKTGPGSASWWSEQLEASLKAREALKNQRRDLIARYRGVVNAASEDAVRVNIEFEKTESKRHQLLFQLPQLFLKAHPVTSRIAQQSVQEFQQQQQRAEQGNIESQGEPPPDLERALKIFREVLQRYAGPEEMNTKALLDKNLIDVLCPAGIAAAIVGYERFKDGTRQVSESRPPSPEEQQQSLLPGEMGLREPQDIQTMVKVPNIVYWRIFSSRISPGHLYVPVDFTGSDYSRECDWLAYDFKVPVHIAKRREWQLPETIPGLRAKDDNLLVEPSGQDGLEREQLDCIEVWCFPQRIYADVSHPLQIRRMIFVKDVEQPVLVEDRRHQVFDPDGRFQTGIRSLPIKVLTLRYASDHWIPPSDCWISKEQSDELSAARTQMAVHRKKAIAMRWVNVERIMNPKIKMLVMRGEYYGIIPVQGNGNEVIGQVAQADYPRENFTFQDIGMSDINRAWALGANQEGVKEDTARTATELSLMQQATDNRLTGEKGAVTDYWLSIMEAASDYLQLYAEDEDIVEIVGVNGSKELAAWNRKDVPGRMLFDIVPNSSNRPDEAHDRDQALNIYNLMSNSPFINTKELVKKTLIAMGVENPDVLLQDPPEQPAEGPRVSMSIKSESLSPVAPEVENVELVLNAMGMEIDLKEGLSNVPDAARVDGDDPDNPVGPAQAVDPHSVSLNESDSVDRRGGGLVDAAG</sequence>
<comment type="caution">
    <text evidence="2">The sequence shown here is derived from an EMBL/GenBank/DDBJ whole genome shotgun (WGS) entry which is preliminary data.</text>
</comment>
<feature type="compositionally biased region" description="Low complexity" evidence="1">
    <location>
        <begin position="95"/>
        <end position="109"/>
    </location>
</feature>
<feature type="region of interest" description="Disordered" evidence="1">
    <location>
        <begin position="657"/>
        <end position="703"/>
    </location>
</feature>
<dbReference type="AlphaFoldDB" id="A0A0F9TUA5"/>
<dbReference type="EMBL" id="LAZR01001008">
    <property type="protein sequence ID" value="KKN52706.1"/>
    <property type="molecule type" value="Genomic_DNA"/>
</dbReference>
<feature type="region of interest" description="Disordered" evidence="1">
    <location>
        <begin position="175"/>
        <end position="197"/>
    </location>
</feature>
<feature type="compositionally biased region" description="Polar residues" evidence="1">
    <location>
        <begin position="176"/>
        <end position="193"/>
    </location>
</feature>
<proteinExistence type="predicted"/>
<evidence type="ECO:0000313" key="2">
    <source>
        <dbReference type="EMBL" id="KKN52706.1"/>
    </source>
</evidence>
<evidence type="ECO:0000256" key="1">
    <source>
        <dbReference type="SAM" id="MobiDB-lite"/>
    </source>
</evidence>
<reference evidence="2" key="1">
    <citation type="journal article" date="2015" name="Nature">
        <title>Complex archaea that bridge the gap between prokaryotes and eukaryotes.</title>
        <authorList>
            <person name="Spang A."/>
            <person name="Saw J.H."/>
            <person name="Jorgensen S.L."/>
            <person name="Zaremba-Niedzwiedzka K."/>
            <person name="Martijn J."/>
            <person name="Lind A.E."/>
            <person name="van Eijk R."/>
            <person name="Schleper C."/>
            <person name="Guy L."/>
            <person name="Ettema T.J."/>
        </authorList>
    </citation>
    <scope>NUCLEOTIDE SEQUENCE</scope>
</reference>
<protein>
    <recommendedName>
        <fullName evidence="3">Portal protein</fullName>
    </recommendedName>
</protein>
<gene>
    <name evidence="2" type="ORF">LCGC14_0609870</name>
</gene>
<feature type="region of interest" description="Disordered" evidence="1">
    <location>
        <begin position="95"/>
        <end position="120"/>
    </location>
</feature>
<organism evidence="2">
    <name type="scientific">marine sediment metagenome</name>
    <dbReference type="NCBI Taxonomy" id="412755"/>
    <lineage>
        <taxon>unclassified sequences</taxon>
        <taxon>metagenomes</taxon>
        <taxon>ecological metagenomes</taxon>
    </lineage>
</organism>
<name>A0A0F9TUA5_9ZZZZ</name>
<evidence type="ECO:0008006" key="3">
    <source>
        <dbReference type="Google" id="ProtNLM"/>
    </source>
</evidence>
<accession>A0A0F9TUA5</accession>